<feature type="region of interest" description="Disordered" evidence="1">
    <location>
        <begin position="1161"/>
        <end position="1217"/>
    </location>
</feature>
<feature type="compositionally biased region" description="Basic and acidic residues" evidence="1">
    <location>
        <begin position="1471"/>
        <end position="1480"/>
    </location>
</feature>
<feature type="compositionally biased region" description="Low complexity" evidence="1">
    <location>
        <begin position="379"/>
        <end position="391"/>
    </location>
</feature>
<dbReference type="GeneID" id="37028485"/>
<dbReference type="EMBL" id="KZ819673">
    <property type="protein sequence ID" value="PWN25932.1"/>
    <property type="molecule type" value="Genomic_DNA"/>
</dbReference>
<name>A0A316UKV2_9BASI</name>
<dbReference type="InterPro" id="IPR017956">
    <property type="entry name" value="AT_hook_DNA-bd_motif"/>
</dbReference>
<feature type="compositionally biased region" description="Polar residues" evidence="1">
    <location>
        <begin position="16"/>
        <end position="27"/>
    </location>
</feature>
<feature type="compositionally biased region" description="Basic and acidic residues" evidence="1">
    <location>
        <begin position="588"/>
        <end position="597"/>
    </location>
</feature>
<proteinExistence type="predicted"/>
<feature type="region of interest" description="Disordered" evidence="1">
    <location>
        <begin position="993"/>
        <end position="1053"/>
    </location>
</feature>
<evidence type="ECO:0000256" key="1">
    <source>
        <dbReference type="SAM" id="MobiDB-lite"/>
    </source>
</evidence>
<evidence type="ECO:0000313" key="3">
    <source>
        <dbReference type="Proteomes" id="UP000245884"/>
    </source>
</evidence>
<feature type="compositionally biased region" description="Low complexity" evidence="1">
    <location>
        <begin position="1496"/>
        <end position="1513"/>
    </location>
</feature>
<feature type="compositionally biased region" description="Low complexity" evidence="1">
    <location>
        <begin position="461"/>
        <end position="504"/>
    </location>
</feature>
<organism evidence="2 3">
    <name type="scientific">Jaminaea rosea</name>
    <dbReference type="NCBI Taxonomy" id="1569628"/>
    <lineage>
        <taxon>Eukaryota</taxon>
        <taxon>Fungi</taxon>
        <taxon>Dikarya</taxon>
        <taxon>Basidiomycota</taxon>
        <taxon>Ustilaginomycotina</taxon>
        <taxon>Exobasidiomycetes</taxon>
        <taxon>Microstromatales</taxon>
        <taxon>Microstromatales incertae sedis</taxon>
        <taxon>Jaminaea</taxon>
    </lineage>
</organism>
<dbReference type="GO" id="GO:0003677">
    <property type="term" value="F:DNA binding"/>
    <property type="evidence" value="ECO:0007669"/>
    <property type="project" value="InterPro"/>
</dbReference>
<feature type="compositionally biased region" description="Low complexity" evidence="1">
    <location>
        <begin position="1735"/>
        <end position="1749"/>
    </location>
</feature>
<feature type="region of interest" description="Disordered" evidence="1">
    <location>
        <begin position="77"/>
        <end position="299"/>
    </location>
</feature>
<feature type="region of interest" description="Disordered" evidence="1">
    <location>
        <begin position="1256"/>
        <end position="1377"/>
    </location>
</feature>
<feature type="compositionally biased region" description="Low complexity" evidence="1">
    <location>
        <begin position="85"/>
        <end position="149"/>
    </location>
</feature>
<feature type="compositionally biased region" description="Basic and acidic residues" evidence="1">
    <location>
        <begin position="1713"/>
        <end position="1723"/>
    </location>
</feature>
<evidence type="ECO:0000313" key="2">
    <source>
        <dbReference type="EMBL" id="PWN25932.1"/>
    </source>
</evidence>
<feature type="compositionally biased region" description="Gly residues" evidence="1">
    <location>
        <begin position="1725"/>
        <end position="1734"/>
    </location>
</feature>
<dbReference type="Proteomes" id="UP000245884">
    <property type="component" value="Unassembled WGS sequence"/>
</dbReference>
<feature type="compositionally biased region" description="Polar residues" evidence="1">
    <location>
        <begin position="326"/>
        <end position="345"/>
    </location>
</feature>
<feature type="compositionally biased region" description="Polar residues" evidence="1">
    <location>
        <begin position="231"/>
        <end position="244"/>
    </location>
</feature>
<dbReference type="RefSeq" id="XP_025360544.1">
    <property type="nucleotide sequence ID" value="XM_025506662.1"/>
</dbReference>
<reference evidence="2 3" key="1">
    <citation type="journal article" date="2018" name="Mol. Biol. Evol.">
        <title>Broad Genomic Sampling Reveals a Smut Pathogenic Ancestry of the Fungal Clade Ustilaginomycotina.</title>
        <authorList>
            <person name="Kijpornyongpan T."/>
            <person name="Mondo S.J."/>
            <person name="Barry K."/>
            <person name="Sandor L."/>
            <person name="Lee J."/>
            <person name="Lipzen A."/>
            <person name="Pangilinan J."/>
            <person name="LaButti K."/>
            <person name="Hainaut M."/>
            <person name="Henrissat B."/>
            <person name="Grigoriev I.V."/>
            <person name="Spatafora J.W."/>
            <person name="Aime M.C."/>
        </authorList>
    </citation>
    <scope>NUCLEOTIDE SEQUENCE [LARGE SCALE GENOMIC DNA]</scope>
    <source>
        <strain evidence="2 3">MCA 5214</strain>
    </source>
</reference>
<feature type="compositionally biased region" description="Polar residues" evidence="1">
    <location>
        <begin position="778"/>
        <end position="790"/>
    </location>
</feature>
<feature type="region of interest" description="Disordered" evidence="1">
    <location>
        <begin position="1713"/>
        <end position="1749"/>
    </location>
</feature>
<keyword evidence="3" id="KW-1185">Reference proteome</keyword>
<accession>A0A316UKV2</accession>
<feature type="compositionally biased region" description="Low complexity" evidence="1">
    <location>
        <begin position="1639"/>
        <end position="1660"/>
    </location>
</feature>
<feature type="region of interest" description="Disordered" evidence="1">
    <location>
        <begin position="1470"/>
        <end position="1519"/>
    </location>
</feature>
<feature type="compositionally biased region" description="Polar residues" evidence="1">
    <location>
        <begin position="629"/>
        <end position="640"/>
    </location>
</feature>
<feature type="compositionally biased region" description="Low complexity" evidence="1">
    <location>
        <begin position="1616"/>
        <end position="1629"/>
    </location>
</feature>
<gene>
    <name evidence="2" type="ORF">BDZ90DRAFT_233533</name>
</gene>
<protein>
    <submittedName>
        <fullName evidence="2">Uncharacterized protein</fullName>
    </submittedName>
</protein>
<feature type="compositionally biased region" description="Low complexity" evidence="1">
    <location>
        <begin position="1555"/>
        <end position="1594"/>
    </location>
</feature>
<feature type="compositionally biased region" description="Polar residues" evidence="1">
    <location>
        <begin position="444"/>
        <end position="453"/>
    </location>
</feature>
<feature type="region of interest" description="Disordered" evidence="1">
    <location>
        <begin position="1"/>
        <end position="33"/>
    </location>
</feature>
<feature type="compositionally biased region" description="Low complexity" evidence="1">
    <location>
        <begin position="811"/>
        <end position="827"/>
    </location>
</feature>
<feature type="region of interest" description="Disordered" evidence="1">
    <location>
        <begin position="1533"/>
        <end position="1660"/>
    </location>
</feature>
<feature type="compositionally biased region" description="Polar residues" evidence="1">
    <location>
        <begin position="1044"/>
        <end position="1053"/>
    </location>
</feature>
<sequence>MEGASLIQPGVAAPSRDQQPQGKSSSGLVDIFTPGFEAEGNSLEHILSHSSSGLDWPGRRSHEYDVADDLFGDNLFDDEGTFEETTSTNTNSRRTSPMDAFSPQSASSSFHSPLLSIPPRASISSSSGLILPVGRGPASTGASTTPPTAEQQAVSDPELASQFHHHSFYAPYRPSDASANANEVRARYTSDSSSNAKEVSGNSGDSNAATATATTPKEDSTGRKKRKRKVASSQSNAASGQLAQTEEEIEDEAKRVRKERQAAWARAKRAEKREQREKDKLQREAAEAAAAAAAKPRWNVDAAVVAEVASKNTLATFSWLSPGPSRAQSQESQPTSSRGSATTDPSAPATPIRARSQGQDRGRRTSRASGGSRSRDRGASATSGASTSRASQSAIDLTEDDESTLSAARFLQAEDNASTSQQPLVPILTGGGAASECLRPADPPTQQKESLQQFAPPVPSRPSATSRCAATASSSAAIESTPAQPPTTAATSSLRNETDNTTSSSEDDEDERIFRAGANPRAAQKQSRDRNNAQSSTNMAPDKNGEDEREVEINNLFDIGLQPSSDGEHHNSSGAEVETLRAATAAFSEKEGERSIESPRPTTASSAPALRRGKTLPGLTGHSLDEWSLDSQGDETTVASRSLAGVGVYASQPATSHDHGQSRTAGRLQVSASQPNLGDAKGKGKPGRPRTRAAPDPATPKRKPGRPRKEQSSSQMSLRDAIAASSSQPAGEYRGPGKGAAAVKVLATKQQRQDASIPAPGQPLEDTVASASAVPTAPFSSTPVDTTSETAGPDVAPPKRKRARPLGSKNRSPAEQAAARASAIPQRRTGRPRKAQPDPAIPESSELQGEVVVLQRSPTGRERRRASVSAVYVDRVSSDEDGFSMPLRAAPTLLASKDSPPRPRAPPRRASDSAITARVRAPRRTIVYTSSSESEPEEGGDSRRVASASPIRPLITASTNCKRLPDVTIDSSEEEAAAAAAAASGALVPWLADRGSRGSEESETDAVQSMPMRRTPDQDESIGCAGRSPSRAQSSTPALEAAPSPSSDAMQQISPVHQENASELVPHENLLSNWLSPAQTPATTPRCGSTPCRAVTPTQLNGDDAVSLAVPFEAAPPPLLVNDDLPLLPDDALDARPQISAVTDFSPSEATQETSAVKSIIRRPVTDRGSQAGEEKGRTRVKAGNENAPQGKKKQAVKSATKRLANGGPGKGHRLVPGQLTLANAPRAIVERIVRFGHLDYLVVPTREDLVSAQAAGRGLVRGRSLAKKSTGAATSHEAPMKTSDSLVLPEMSASISSSAIQGSSPSPPIPEDQLPPHGSALLSPCFDPCSHRTPSDLKAVSPGLPPPQPAEAEGQQSHGQPTLPQPEPTCPGLTSRPIGPVPQALAIYQTAGRSLVKVCRPEPLHDRLAPLTLPNAVRTRSQAEALRVLLVPEAYVLYRRAGRDLARLRKPSVGRRIVPLPSLVTHRLRKSDVRKDARKPSRSRFAARRRKQKQSGPSAAAMASVSSPSAPATKPLPTQWKPRQLWVSMPDGQLQPQHAAQQEQRDADPSTQQPGPSGSSGSNGGNEAPSGSQAASAPINAGSSSGNGSAVPSGPGGGSGNGDEDPDDGRRPPRGRGAPPAASGSAYSGKKRGRKPKSSTTNAATPSSSSSTAPTSYTAPLRASLYRMRARIEAELSRKQLLLESRVRPEHARLEASRADVDADVLEIERRRRDEVLRERGFETSGGGSGSSGQGDTAAGSSSTSARR</sequence>
<feature type="compositionally biased region" description="Low complexity" evidence="1">
    <location>
        <begin position="1293"/>
        <end position="1305"/>
    </location>
</feature>
<feature type="compositionally biased region" description="Basic and acidic residues" evidence="1">
    <location>
        <begin position="271"/>
        <end position="286"/>
    </location>
</feature>
<feature type="region of interest" description="Disordered" evidence="1">
    <location>
        <begin position="317"/>
        <end position="954"/>
    </location>
</feature>
<dbReference type="SMART" id="SM00384">
    <property type="entry name" value="AT_hook"/>
    <property type="match status" value="3"/>
</dbReference>
<feature type="compositionally biased region" description="Basic residues" evidence="1">
    <location>
        <begin position="1481"/>
        <end position="1494"/>
    </location>
</feature>
<feature type="compositionally biased region" description="Low complexity" evidence="1">
    <location>
        <begin position="1534"/>
        <end position="1543"/>
    </location>
</feature>
<feature type="compositionally biased region" description="Polar residues" evidence="1">
    <location>
        <begin position="189"/>
        <end position="215"/>
    </location>
</feature>